<dbReference type="InterPro" id="IPR013538">
    <property type="entry name" value="ASHA1/2-like_C"/>
</dbReference>
<protein>
    <submittedName>
        <fullName evidence="3">SRPBCC family protein</fullName>
    </submittedName>
</protein>
<dbReference type="InterPro" id="IPR023393">
    <property type="entry name" value="START-like_dom_sf"/>
</dbReference>
<name>A0ABX8FET3_9BACI</name>
<dbReference type="Gene3D" id="3.30.530.20">
    <property type="match status" value="1"/>
</dbReference>
<dbReference type="EMBL" id="CP071709">
    <property type="protein sequence ID" value="QVY62504.1"/>
    <property type="molecule type" value="Genomic_DNA"/>
</dbReference>
<comment type="similarity">
    <text evidence="1">Belongs to the AHA1 family.</text>
</comment>
<evidence type="ECO:0000313" key="3">
    <source>
        <dbReference type="EMBL" id="QVY62504.1"/>
    </source>
</evidence>
<evidence type="ECO:0000256" key="1">
    <source>
        <dbReference type="ARBA" id="ARBA00006817"/>
    </source>
</evidence>
<organism evidence="3 4">
    <name type="scientific">Cytobacillus gottheilii</name>
    <dbReference type="NCBI Taxonomy" id="859144"/>
    <lineage>
        <taxon>Bacteria</taxon>
        <taxon>Bacillati</taxon>
        <taxon>Bacillota</taxon>
        <taxon>Bacilli</taxon>
        <taxon>Bacillales</taxon>
        <taxon>Bacillaceae</taxon>
        <taxon>Cytobacillus</taxon>
    </lineage>
</organism>
<evidence type="ECO:0000259" key="2">
    <source>
        <dbReference type="Pfam" id="PF08327"/>
    </source>
</evidence>
<dbReference type="SUPFAM" id="SSF55961">
    <property type="entry name" value="Bet v1-like"/>
    <property type="match status" value="1"/>
</dbReference>
<dbReference type="Pfam" id="PF08327">
    <property type="entry name" value="AHSA1"/>
    <property type="match status" value="1"/>
</dbReference>
<evidence type="ECO:0000313" key="4">
    <source>
        <dbReference type="Proteomes" id="UP000679247"/>
    </source>
</evidence>
<feature type="domain" description="Activator of Hsp90 ATPase homologue 1/2-like C-terminal" evidence="2">
    <location>
        <begin position="15"/>
        <end position="122"/>
    </location>
</feature>
<gene>
    <name evidence="3" type="ORF">J1899_05370</name>
</gene>
<dbReference type="CDD" id="cd07812">
    <property type="entry name" value="SRPBCC"/>
    <property type="match status" value="1"/>
</dbReference>
<dbReference type="Proteomes" id="UP000679247">
    <property type="component" value="Chromosome"/>
</dbReference>
<sequence length="157" mass="18642">MREIECYTFENEIEADIQLVFECLNDDEHVVKWNSQIIENISVDPESEIKVGSTFITRQKIDKKVIEVKATYSEYNPPYVVAVEADTKEGISRTVYTLKEFPEGTILQVRVTLLPSNWYYKTITKLMKWSFKFIYDDQFKSFIDYVYDVQYERDVRG</sequence>
<reference evidence="3 4" key="1">
    <citation type="submission" date="2021-03" db="EMBL/GenBank/DDBJ databases">
        <title>The first data on the complete genome of the tetrodotoxin-producing bacterium.</title>
        <authorList>
            <person name="Melnikova D.I."/>
            <person name="Nijland R."/>
            <person name="Magarlamov T.Y."/>
        </authorList>
    </citation>
    <scope>NUCLEOTIDE SEQUENCE [LARGE SCALE GENOMIC DNA]</scope>
    <source>
        <strain evidence="3 4">1839</strain>
    </source>
</reference>
<dbReference type="RefSeq" id="WP_214477958.1">
    <property type="nucleotide sequence ID" value="NZ_CP071709.1"/>
</dbReference>
<proteinExistence type="inferred from homology"/>
<accession>A0ABX8FET3</accession>
<keyword evidence="4" id="KW-1185">Reference proteome</keyword>